<proteinExistence type="predicted"/>
<organism evidence="1 2">
    <name type="scientific">Hirsutella minnesotensis 3608</name>
    <dbReference type="NCBI Taxonomy" id="1043627"/>
    <lineage>
        <taxon>Eukaryota</taxon>
        <taxon>Fungi</taxon>
        <taxon>Dikarya</taxon>
        <taxon>Ascomycota</taxon>
        <taxon>Pezizomycotina</taxon>
        <taxon>Sordariomycetes</taxon>
        <taxon>Hypocreomycetidae</taxon>
        <taxon>Hypocreales</taxon>
        <taxon>Ophiocordycipitaceae</taxon>
        <taxon>Hirsutella</taxon>
    </lineage>
</organism>
<keyword evidence="2" id="KW-1185">Reference proteome</keyword>
<dbReference type="Proteomes" id="UP000054481">
    <property type="component" value="Unassembled WGS sequence"/>
</dbReference>
<evidence type="ECO:0000313" key="2">
    <source>
        <dbReference type="Proteomes" id="UP000054481"/>
    </source>
</evidence>
<dbReference type="EMBL" id="KQ030815">
    <property type="protein sequence ID" value="KJZ68777.1"/>
    <property type="molecule type" value="Genomic_DNA"/>
</dbReference>
<sequence length="116" mass="13571">MPSDMINELRKVLEKKDFRYCAALTHTGGFDILVQIKPGGSLTWTSRLTPSREHADFHPRESRAWELQCCWDALESDARVWWKCLRETDDKTVFGDRRLPYDLLDEMKVVGREGEI</sequence>
<evidence type="ECO:0000313" key="1">
    <source>
        <dbReference type="EMBL" id="KJZ68777.1"/>
    </source>
</evidence>
<gene>
    <name evidence="1" type="ORF">HIM_11834</name>
</gene>
<name>A0A0F7ZWD4_9HYPO</name>
<accession>A0A0F7ZWD4</accession>
<reference evidence="1 2" key="1">
    <citation type="journal article" date="2014" name="Genome Biol. Evol.">
        <title>Comparative genomics and transcriptomics analyses reveal divergent lifestyle features of nematode endoparasitic fungus Hirsutella minnesotensis.</title>
        <authorList>
            <person name="Lai Y."/>
            <person name="Liu K."/>
            <person name="Zhang X."/>
            <person name="Zhang X."/>
            <person name="Li K."/>
            <person name="Wang N."/>
            <person name="Shu C."/>
            <person name="Wu Y."/>
            <person name="Wang C."/>
            <person name="Bushley K.E."/>
            <person name="Xiang M."/>
            <person name="Liu X."/>
        </authorList>
    </citation>
    <scope>NUCLEOTIDE SEQUENCE [LARGE SCALE GENOMIC DNA]</scope>
    <source>
        <strain evidence="1 2">3608</strain>
    </source>
</reference>
<protein>
    <submittedName>
        <fullName evidence="1">Uncharacterized protein</fullName>
    </submittedName>
</protein>
<dbReference type="OrthoDB" id="10584340at2759"/>
<dbReference type="AlphaFoldDB" id="A0A0F7ZWD4"/>